<name>A0ABZ3H974_9BACT</name>
<dbReference type="PANTHER" id="PTHR47360:SF1">
    <property type="entry name" value="ENDOPEPTIDASE NLPC-RELATED"/>
    <property type="match status" value="1"/>
</dbReference>
<dbReference type="InterPro" id="IPR052062">
    <property type="entry name" value="Murein_DD/LD_carboxypeptidase"/>
</dbReference>
<dbReference type="InterPro" id="IPR038765">
    <property type="entry name" value="Papain-like_cys_pep_sf"/>
</dbReference>
<organism evidence="7 8">
    <name type="scientific">Sulfurimonas diazotrophicus</name>
    <dbReference type="NCBI Taxonomy" id="3131939"/>
    <lineage>
        <taxon>Bacteria</taxon>
        <taxon>Pseudomonadati</taxon>
        <taxon>Campylobacterota</taxon>
        <taxon>Epsilonproteobacteria</taxon>
        <taxon>Campylobacterales</taxon>
        <taxon>Sulfurimonadaceae</taxon>
        <taxon>Sulfurimonas</taxon>
    </lineage>
</organism>
<feature type="domain" description="NlpC/P60" evidence="6">
    <location>
        <begin position="69"/>
        <end position="190"/>
    </location>
</feature>
<evidence type="ECO:0000313" key="7">
    <source>
        <dbReference type="EMBL" id="XAU14806.1"/>
    </source>
</evidence>
<dbReference type="Pfam" id="PF00877">
    <property type="entry name" value="NLPC_P60"/>
    <property type="match status" value="1"/>
</dbReference>
<dbReference type="EMBL" id="CP147920">
    <property type="protein sequence ID" value="XAU14806.1"/>
    <property type="molecule type" value="Genomic_DNA"/>
</dbReference>
<keyword evidence="3" id="KW-0732">Signal</keyword>
<evidence type="ECO:0000313" key="8">
    <source>
        <dbReference type="Proteomes" id="UP001447842"/>
    </source>
</evidence>
<evidence type="ECO:0000256" key="4">
    <source>
        <dbReference type="ARBA" id="ARBA00022801"/>
    </source>
</evidence>
<protein>
    <submittedName>
        <fullName evidence="7">NlpC/P60 family protein</fullName>
    </submittedName>
</protein>
<dbReference type="InterPro" id="IPR000064">
    <property type="entry name" value="NLP_P60_dom"/>
</dbReference>
<dbReference type="PROSITE" id="PS51257">
    <property type="entry name" value="PROKAR_LIPOPROTEIN"/>
    <property type="match status" value="1"/>
</dbReference>
<evidence type="ECO:0000259" key="6">
    <source>
        <dbReference type="PROSITE" id="PS51935"/>
    </source>
</evidence>
<proteinExistence type="inferred from homology"/>
<keyword evidence="5" id="KW-0788">Thiol protease</keyword>
<evidence type="ECO:0000256" key="3">
    <source>
        <dbReference type="ARBA" id="ARBA00022729"/>
    </source>
</evidence>
<dbReference type="PROSITE" id="PS51935">
    <property type="entry name" value="NLPC_P60"/>
    <property type="match status" value="1"/>
</dbReference>
<keyword evidence="8" id="KW-1185">Reference proteome</keyword>
<dbReference type="Gene3D" id="3.90.1720.10">
    <property type="entry name" value="endopeptidase domain like (from Nostoc punctiforme)"/>
    <property type="match status" value="1"/>
</dbReference>
<keyword evidence="4" id="KW-0378">Hydrolase</keyword>
<evidence type="ECO:0000256" key="2">
    <source>
        <dbReference type="ARBA" id="ARBA00022670"/>
    </source>
</evidence>
<gene>
    <name evidence="7" type="ORF">WCY31_11250</name>
</gene>
<dbReference type="SUPFAM" id="SSF54001">
    <property type="entry name" value="Cysteine proteinases"/>
    <property type="match status" value="1"/>
</dbReference>
<sequence length="190" mass="21539">MRGVWQLVGLGIAALLLGGCSTRYVERRPSPPSVVNAADRTFAALPPMEEVWLLQEEVQAPAPQPVSQDPALAKLYPFQTKWHHVPYRYGGTGPRGIDCSAFVQQAYRELFGIRLPRTTRQQASCGSAVSRQQLQAGDLVFFRTSGRDRHVGIYLEAGKFMHVSTKYGVMISSMDKPYWQRHYWTTRRIR</sequence>
<dbReference type="RefSeq" id="WP_345972441.1">
    <property type="nucleotide sequence ID" value="NZ_CP147920.1"/>
</dbReference>
<reference evidence="7 8" key="1">
    <citation type="submission" date="2024-03" db="EMBL/GenBank/DDBJ databases">
        <title>Sulfurimonas sp. HSL3-1.</title>
        <authorList>
            <person name="Wang S."/>
        </authorList>
    </citation>
    <scope>NUCLEOTIDE SEQUENCE [LARGE SCALE GENOMIC DNA]</scope>
    <source>
        <strain evidence="7 8">HSL3-1</strain>
    </source>
</reference>
<evidence type="ECO:0000256" key="1">
    <source>
        <dbReference type="ARBA" id="ARBA00007074"/>
    </source>
</evidence>
<comment type="similarity">
    <text evidence="1">Belongs to the peptidase C40 family.</text>
</comment>
<keyword evidence="2" id="KW-0645">Protease</keyword>
<evidence type="ECO:0000256" key="5">
    <source>
        <dbReference type="ARBA" id="ARBA00022807"/>
    </source>
</evidence>
<accession>A0ABZ3H974</accession>
<dbReference type="Proteomes" id="UP001447842">
    <property type="component" value="Chromosome"/>
</dbReference>
<dbReference type="PANTHER" id="PTHR47360">
    <property type="entry name" value="MUREIN DD-ENDOPEPTIDASE MEPS/MUREIN LD-CARBOXYPEPTIDASE"/>
    <property type="match status" value="1"/>
</dbReference>